<dbReference type="EMBL" id="PJEX01000679">
    <property type="protein sequence ID" value="TKW48893.1"/>
    <property type="molecule type" value="Genomic_DNA"/>
</dbReference>
<keyword evidence="2" id="KW-0812">Transmembrane</keyword>
<keyword evidence="2" id="KW-1133">Transmembrane helix</keyword>
<feature type="transmembrane region" description="Helical" evidence="2">
    <location>
        <begin position="378"/>
        <end position="399"/>
    </location>
</feature>
<feature type="transmembrane region" description="Helical" evidence="2">
    <location>
        <begin position="305"/>
        <end position="331"/>
    </location>
</feature>
<dbReference type="STRING" id="1306861.A0A4U6X1X8"/>
<feature type="region of interest" description="Disordered" evidence="1">
    <location>
        <begin position="228"/>
        <end position="247"/>
    </location>
</feature>
<keyword evidence="4" id="KW-1185">Reference proteome</keyword>
<accession>A0A4U6X1X8</accession>
<gene>
    <name evidence="3" type="ORF">CTA1_4417</name>
</gene>
<sequence length="405" mass="44409">MGTLFSLAPPPRSTQLSQPTTLLGRDDIARQPGAAGATQPTLLHLPFSEKPLREVGTRLSQKETYRMKTDRKSCGLPWTKLAKPLPPPLRLHHDPTLTPIPAESRLVVRIYPPKLLGCTTFQNTRVEAGNKQYSPSSRLSVPPTPPSWNPPAYKDMAPPSSQLIMPPVPGNDPSLFYGATSDLTRLCDTHSIESYWSSDPSDDDDDESALPILGHRQTIAGYQTMAQTDHQGAAAPATQTAHGGGGNVKDRMCPNMRGCWSFSWEAYSLRTADKAVLFRRICMYVILGIRTALSVIGVVRDITHARVAGFIIGIILGVIGFFFIAWCLAVIGQAEGRRKVLGVMVGRWHFDIFLLVTAFIHAALLVGSFFGLGSAGGYATWLIMWLLLFLVAWIGTWPAEQESYV</sequence>
<evidence type="ECO:0000313" key="3">
    <source>
        <dbReference type="EMBL" id="TKW48893.1"/>
    </source>
</evidence>
<keyword evidence="2" id="KW-0472">Membrane</keyword>
<evidence type="ECO:0000256" key="2">
    <source>
        <dbReference type="SAM" id="Phobius"/>
    </source>
</evidence>
<feature type="transmembrane region" description="Helical" evidence="2">
    <location>
        <begin position="352"/>
        <end position="372"/>
    </location>
</feature>
<proteinExistence type="predicted"/>
<organism evidence="3 4">
    <name type="scientific">Colletotrichum tanaceti</name>
    <dbReference type="NCBI Taxonomy" id="1306861"/>
    <lineage>
        <taxon>Eukaryota</taxon>
        <taxon>Fungi</taxon>
        <taxon>Dikarya</taxon>
        <taxon>Ascomycota</taxon>
        <taxon>Pezizomycotina</taxon>
        <taxon>Sordariomycetes</taxon>
        <taxon>Hypocreomycetidae</taxon>
        <taxon>Glomerellales</taxon>
        <taxon>Glomerellaceae</taxon>
        <taxon>Colletotrichum</taxon>
        <taxon>Colletotrichum destructivum species complex</taxon>
    </lineage>
</organism>
<comment type="caution">
    <text evidence="3">The sequence shown here is derived from an EMBL/GenBank/DDBJ whole genome shotgun (WGS) entry which is preliminary data.</text>
</comment>
<feature type="transmembrane region" description="Helical" evidence="2">
    <location>
        <begin position="281"/>
        <end position="299"/>
    </location>
</feature>
<evidence type="ECO:0000256" key="1">
    <source>
        <dbReference type="SAM" id="MobiDB-lite"/>
    </source>
</evidence>
<protein>
    <submittedName>
        <fullName evidence="3">Uncharacterized protein</fullName>
    </submittedName>
</protein>
<evidence type="ECO:0000313" key="4">
    <source>
        <dbReference type="Proteomes" id="UP000310108"/>
    </source>
</evidence>
<name>A0A4U6X1X8_9PEZI</name>
<dbReference type="Proteomes" id="UP000310108">
    <property type="component" value="Unassembled WGS sequence"/>
</dbReference>
<dbReference type="AlphaFoldDB" id="A0A4U6X1X8"/>
<reference evidence="3 4" key="1">
    <citation type="journal article" date="2019" name="PLoS ONE">
        <title>Comparative genome analysis indicates high evolutionary potential of pathogenicity genes in Colletotrichum tanaceti.</title>
        <authorList>
            <person name="Lelwala R.V."/>
            <person name="Korhonen P.K."/>
            <person name="Young N.D."/>
            <person name="Scott J.B."/>
            <person name="Ades P.A."/>
            <person name="Gasser R.B."/>
            <person name="Taylor P.W.J."/>
        </authorList>
    </citation>
    <scope>NUCLEOTIDE SEQUENCE [LARGE SCALE GENOMIC DNA]</scope>
    <source>
        <strain evidence="3">BRIP57314</strain>
    </source>
</reference>